<dbReference type="AlphaFoldDB" id="A0A4U1F207"/>
<evidence type="ECO:0000313" key="2">
    <source>
        <dbReference type="EMBL" id="TKC43289.1"/>
    </source>
</evidence>
<proteinExistence type="predicted"/>
<accession>A0A4U1F207</accession>
<sequence>FPPIGGRNARYTKHGEFQIYSFNREKKEEKITSRDMSSGKDLVNTEDSSLIPQSHPCGALSANSLPSQPSEEHFFLTEEPLRTSNAKRKASQQQWFQGNFSEGKSAQLKMGDAALQEICDSGRILGQGDFEVVPELCGEGELEEILRMSPGCSSKASLTSARSYLHNRIHRDLKLYSTMKPCCEAHVGPLQLSMPMAKASSVTLGHRRETCFLGQDQPMCWKFFKSGNTTQELMKKTQQMERRAIAPFEDNREVTNPGEVDLVS</sequence>
<protein>
    <submittedName>
        <fullName evidence="2">Uncharacterized protein</fullName>
    </submittedName>
</protein>
<dbReference type="EMBL" id="RWIC01000482">
    <property type="protein sequence ID" value="TKC43289.1"/>
    <property type="molecule type" value="Genomic_DNA"/>
</dbReference>
<feature type="non-terminal residue" evidence="2">
    <location>
        <position position="1"/>
    </location>
</feature>
<reference evidence="3" key="1">
    <citation type="journal article" date="2019" name="IScience">
        <title>Narwhal Genome Reveals Long-Term Low Genetic Diversity despite Current Large Abundance Size.</title>
        <authorList>
            <person name="Westbury M.V."/>
            <person name="Petersen B."/>
            <person name="Garde E."/>
            <person name="Heide-Jorgensen M.P."/>
            <person name="Lorenzen E.D."/>
        </authorList>
    </citation>
    <scope>NUCLEOTIDE SEQUENCE [LARGE SCALE GENOMIC DNA]</scope>
</reference>
<feature type="region of interest" description="Disordered" evidence="1">
    <location>
        <begin position="28"/>
        <end position="59"/>
    </location>
</feature>
<evidence type="ECO:0000256" key="1">
    <source>
        <dbReference type="SAM" id="MobiDB-lite"/>
    </source>
</evidence>
<feature type="region of interest" description="Disordered" evidence="1">
    <location>
        <begin position="243"/>
        <end position="264"/>
    </location>
</feature>
<gene>
    <name evidence="2" type="ORF">EI555_014765</name>
</gene>
<comment type="caution">
    <text evidence="2">The sequence shown here is derived from an EMBL/GenBank/DDBJ whole genome shotgun (WGS) entry which is preliminary data.</text>
</comment>
<name>A0A4U1F207_MONMO</name>
<feature type="compositionally biased region" description="Basic and acidic residues" evidence="1">
    <location>
        <begin position="243"/>
        <end position="253"/>
    </location>
</feature>
<evidence type="ECO:0000313" key="3">
    <source>
        <dbReference type="Proteomes" id="UP000308365"/>
    </source>
</evidence>
<organism evidence="2 3">
    <name type="scientific">Monodon monoceros</name>
    <name type="common">Narwhal</name>
    <name type="synonym">Ceratodon monodon</name>
    <dbReference type="NCBI Taxonomy" id="40151"/>
    <lineage>
        <taxon>Eukaryota</taxon>
        <taxon>Metazoa</taxon>
        <taxon>Chordata</taxon>
        <taxon>Craniata</taxon>
        <taxon>Vertebrata</taxon>
        <taxon>Euteleostomi</taxon>
        <taxon>Mammalia</taxon>
        <taxon>Eutheria</taxon>
        <taxon>Laurasiatheria</taxon>
        <taxon>Artiodactyla</taxon>
        <taxon>Whippomorpha</taxon>
        <taxon>Cetacea</taxon>
        <taxon>Odontoceti</taxon>
        <taxon>Monodontidae</taxon>
        <taxon>Monodon</taxon>
    </lineage>
</organism>
<dbReference type="Proteomes" id="UP000308365">
    <property type="component" value="Unassembled WGS sequence"/>
</dbReference>